<dbReference type="Gramene" id="TVU40692">
    <property type="protein sequence ID" value="TVU40692"/>
    <property type="gene ID" value="EJB05_14162"/>
</dbReference>
<accession>A0A5J9VW90</accession>
<evidence type="ECO:0000313" key="2">
    <source>
        <dbReference type="Proteomes" id="UP000324897"/>
    </source>
</evidence>
<protein>
    <submittedName>
        <fullName evidence="1">Uncharacterized protein</fullName>
    </submittedName>
</protein>
<feature type="non-terminal residue" evidence="1">
    <location>
        <position position="1"/>
    </location>
</feature>
<dbReference type="Proteomes" id="UP000324897">
    <property type="component" value="Chromosome 4"/>
</dbReference>
<gene>
    <name evidence="1" type="ORF">EJB05_14162</name>
</gene>
<proteinExistence type="predicted"/>
<dbReference type="AlphaFoldDB" id="A0A5J9VW90"/>
<dbReference type="EMBL" id="RWGY01000007">
    <property type="protein sequence ID" value="TVU40692.1"/>
    <property type="molecule type" value="Genomic_DNA"/>
</dbReference>
<evidence type="ECO:0000313" key="1">
    <source>
        <dbReference type="EMBL" id="TVU40692.1"/>
    </source>
</evidence>
<sequence>MLPKAIDYFHHNSEAIVYQMLWKSIIALHTFRLRKCSLGVPHRTIGASRKRKMLGLYFMMNKGRLRCDWVDE</sequence>
<name>A0A5J9VW90_9POAL</name>
<keyword evidence="2" id="KW-1185">Reference proteome</keyword>
<reference evidence="1 2" key="1">
    <citation type="journal article" date="2019" name="Sci. Rep.">
        <title>A high-quality genome of Eragrostis curvula grass provides insights into Poaceae evolution and supports new strategies to enhance forage quality.</title>
        <authorList>
            <person name="Carballo J."/>
            <person name="Santos B.A.C.M."/>
            <person name="Zappacosta D."/>
            <person name="Garbus I."/>
            <person name="Selva J.P."/>
            <person name="Gallo C.A."/>
            <person name="Diaz A."/>
            <person name="Albertini E."/>
            <person name="Caccamo M."/>
            <person name="Echenique V."/>
        </authorList>
    </citation>
    <scope>NUCLEOTIDE SEQUENCE [LARGE SCALE GENOMIC DNA]</scope>
    <source>
        <strain evidence="2">cv. Victoria</strain>
        <tissue evidence="1">Leaf</tissue>
    </source>
</reference>
<organism evidence="1 2">
    <name type="scientific">Eragrostis curvula</name>
    <name type="common">weeping love grass</name>
    <dbReference type="NCBI Taxonomy" id="38414"/>
    <lineage>
        <taxon>Eukaryota</taxon>
        <taxon>Viridiplantae</taxon>
        <taxon>Streptophyta</taxon>
        <taxon>Embryophyta</taxon>
        <taxon>Tracheophyta</taxon>
        <taxon>Spermatophyta</taxon>
        <taxon>Magnoliopsida</taxon>
        <taxon>Liliopsida</taxon>
        <taxon>Poales</taxon>
        <taxon>Poaceae</taxon>
        <taxon>PACMAD clade</taxon>
        <taxon>Chloridoideae</taxon>
        <taxon>Eragrostideae</taxon>
        <taxon>Eragrostidinae</taxon>
        <taxon>Eragrostis</taxon>
    </lineage>
</organism>
<comment type="caution">
    <text evidence="1">The sequence shown here is derived from an EMBL/GenBank/DDBJ whole genome shotgun (WGS) entry which is preliminary data.</text>
</comment>